<dbReference type="OrthoDB" id="193023at2759"/>
<evidence type="ECO:0000256" key="5">
    <source>
        <dbReference type="SAM" id="MobiDB-lite"/>
    </source>
</evidence>
<name>W6VAD7_ECHGR</name>
<dbReference type="OMA" id="TWIEIYY"/>
<dbReference type="Proteomes" id="UP000019149">
    <property type="component" value="Unassembled WGS sequence"/>
</dbReference>
<organism evidence="7 8">
    <name type="scientific">Echinococcus granulosus</name>
    <name type="common">Hydatid tapeworm</name>
    <dbReference type="NCBI Taxonomy" id="6210"/>
    <lineage>
        <taxon>Eukaryota</taxon>
        <taxon>Metazoa</taxon>
        <taxon>Spiralia</taxon>
        <taxon>Lophotrochozoa</taxon>
        <taxon>Platyhelminthes</taxon>
        <taxon>Cestoda</taxon>
        <taxon>Eucestoda</taxon>
        <taxon>Cyclophyllidea</taxon>
        <taxon>Taeniidae</taxon>
        <taxon>Echinococcus</taxon>
        <taxon>Echinococcus granulosus group</taxon>
    </lineage>
</organism>
<accession>W6VAD7</accession>
<dbReference type="GeneID" id="36337077"/>
<feature type="compositionally biased region" description="Polar residues" evidence="5">
    <location>
        <begin position="214"/>
        <end position="227"/>
    </location>
</feature>
<evidence type="ECO:0000259" key="6">
    <source>
        <dbReference type="Pfam" id="PF23138"/>
    </source>
</evidence>
<dbReference type="GO" id="GO:0141039">
    <property type="term" value="F:phosphatidylinositol 3-kinase inhibitor activity"/>
    <property type="evidence" value="ECO:0007669"/>
    <property type="project" value="InterPro"/>
</dbReference>
<feature type="domain" description="ARMC9 CTLH-like" evidence="6">
    <location>
        <begin position="131"/>
        <end position="197"/>
    </location>
</feature>
<evidence type="ECO:0000256" key="1">
    <source>
        <dbReference type="ARBA" id="ARBA00004412"/>
    </source>
</evidence>
<reference evidence="7 8" key="1">
    <citation type="journal article" date="2013" name="Nat. Genet.">
        <title>The genome of the hydatid tapeworm Echinococcus granulosus.</title>
        <authorList>
            <person name="Zheng H."/>
            <person name="Zhang W."/>
            <person name="Zhang L."/>
            <person name="Zhang Z."/>
            <person name="Li J."/>
            <person name="Lu G."/>
            <person name="Zhu Y."/>
            <person name="Wang Y."/>
            <person name="Huang Y."/>
            <person name="Liu J."/>
            <person name="Kang H."/>
            <person name="Chen J."/>
            <person name="Wang L."/>
            <person name="Chen A."/>
            <person name="Yu S."/>
            <person name="Gao Z."/>
            <person name="Jin L."/>
            <person name="Gu W."/>
            <person name="Wang Z."/>
            <person name="Zhao L."/>
            <person name="Shi B."/>
            <person name="Wen H."/>
            <person name="Lin R."/>
            <person name="Jones M.K."/>
            <person name="Brejova B."/>
            <person name="Vinar T."/>
            <person name="Zhao G."/>
            <person name="McManus D.P."/>
            <person name="Chen Z."/>
            <person name="Zhou Y."/>
            <person name="Wang S."/>
        </authorList>
    </citation>
    <scope>NUCLEOTIDE SEQUENCE [LARGE SCALE GENOMIC DNA]</scope>
</reference>
<gene>
    <name evidence="7" type="ORF">EGR_01362</name>
</gene>
<feature type="region of interest" description="Disordered" evidence="5">
    <location>
        <begin position="208"/>
        <end position="232"/>
    </location>
</feature>
<dbReference type="InterPro" id="IPR039724">
    <property type="entry name" value="WDR91"/>
</dbReference>
<comment type="caution">
    <text evidence="7">The sequence shown here is derived from an EMBL/GenBank/DDBJ whole genome shotgun (WGS) entry which is preliminary data.</text>
</comment>
<dbReference type="InterPro" id="IPR056327">
    <property type="entry name" value="ARMC9_CTLH-like_dom"/>
</dbReference>
<sequence>MPGLHVPPSPGNSRASGVVLRIFSHNTAYFKMSEFVCEQYVRRYLMSHNYFRTLTVFDGESSANNLGGCFQPSKIVESISRAIAGLDYETLENIWKGLGDSFSSQLDRQNSAKFESLKAYTFKALLCAAVKSKQIACLNEFFSGQRMFDLSSSAWLHWSALPFIKEPAKHNLFSRYFTKTWLDVLFVSLCNFLCVLFLSLPPPFKNAPQEDEISVSSANQSGPSRTNMEALDDFVDLPAVRAAKQR</sequence>
<dbReference type="GO" id="GO:0051898">
    <property type="term" value="P:negative regulation of phosphatidylinositol 3-kinase/protein kinase B signal transduction"/>
    <property type="evidence" value="ECO:0007669"/>
    <property type="project" value="InterPro"/>
</dbReference>
<dbReference type="GO" id="GO:0031902">
    <property type="term" value="C:late endosome membrane"/>
    <property type="evidence" value="ECO:0007669"/>
    <property type="project" value="TreeGrafter"/>
</dbReference>
<dbReference type="Pfam" id="PF23138">
    <property type="entry name" value="CTLH_Armc9"/>
    <property type="match status" value="1"/>
</dbReference>
<dbReference type="RefSeq" id="XP_024354935.1">
    <property type="nucleotide sequence ID" value="XM_024490611.1"/>
</dbReference>
<evidence type="ECO:0000256" key="3">
    <source>
        <dbReference type="ARBA" id="ARBA00006128"/>
    </source>
</evidence>
<evidence type="ECO:0000313" key="8">
    <source>
        <dbReference type="Proteomes" id="UP000019149"/>
    </source>
</evidence>
<dbReference type="PANTHER" id="PTHR13083:SF3">
    <property type="entry name" value="WD REPEAT-CONTAINING PROTEIN 91"/>
    <property type="match status" value="1"/>
</dbReference>
<comment type="subcellular location">
    <subcellularLocation>
        <location evidence="1">Early endosome</location>
    </subcellularLocation>
    <subcellularLocation>
        <location evidence="2">Late endosome</location>
    </subcellularLocation>
</comment>
<evidence type="ECO:0000256" key="4">
    <source>
        <dbReference type="ARBA" id="ARBA00022753"/>
    </source>
</evidence>
<proteinExistence type="inferred from homology"/>
<protein>
    <submittedName>
        <fullName evidence="7">WD repeat-containing protein</fullName>
    </submittedName>
</protein>
<evidence type="ECO:0000313" key="7">
    <source>
        <dbReference type="EMBL" id="EUB63739.1"/>
    </source>
</evidence>
<dbReference type="GO" id="GO:0031901">
    <property type="term" value="C:early endosome membrane"/>
    <property type="evidence" value="ECO:0007669"/>
    <property type="project" value="TreeGrafter"/>
</dbReference>
<dbReference type="CTD" id="36337077"/>
<dbReference type="EMBL" id="APAU02000005">
    <property type="protein sequence ID" value="EUB63739.1"/>
    <property type="molecule type" value="Genomic_DNA"/>
</dbReference>
<keyword evidence="8" id="KW-1185">Reference proteome</keyword>
<comment type="similarity">
    <text evidence="3">Belongs to the WD repeat WDR91 family.</text>
</comment>
<dbReference type="GO" id="GO:0045022">
    <property type="term" value="P:early endosome to late endosome transport"/>
    <property type="evidence" value="ECO:0007669"/>
    <property type="project" value="InterPro"/>
</dbReference>
<dbReference type="STRING" id="6210.W6VAD7"/>
<dbReference type="AlphaFoldDB" id="W6VAD7"/>
<evidence type="ECO:0000256" key="2">
    <source>
        <dbReference type="ARBA" id="ARBA00004603"/>
    </source>
</evidence>
<dbReference type="KEGG" id="egl:EGR_01362"/>
<dbReference type="PANTHER" id="PTHR13083">
    <property type="entry name" value="WD REPEAT-CONTAINING PROTEIN 91"/>
    <property type="match status" value="1"/>
</dbReference>
<keyword evidence="4" id="KW-0967">Endosome</keyword>